<dbReference type="EMBL" id="LN906597">
    <property type="protein sequence ID" value="CUT17392.1"/>
    <property type="molecule type" value="Genomic_DNA"/>
</dbReference>
<gene>
    <name evidence="2" type="ORF">Ark11_0547</name>
</gene>
<evidence type="ECO:0000256" key="1">
    <source>
        <dbReference type="SAM" id="Phobius"/>
    </source>
</evidence>
<dbReference type="OrthoDB" id="9864552at2"/>
<dbReference type="AlphaFoldDB" id="A0A0S4M2D4"/>
<reference evidence="3" key="1">
    <citation type="submission" date="2015-11" db="EMBL/GenBank/DDBJ databases">
        <authorList>
            <person name="Seth-Smith H.M.B."/>
        </authorList>
    </citation>
    <scope>NUCLEOTIDE SEQUENCE [LARGE SCALE GENOMIC DNA]</scope>
    <source>
        <strain evidence="3">2013Ark11</strain>
    </source>
</reference>
<keyword evidence="3" id="KW-1185">Reference proteome</keyword>
<protein>
    <submittedName>
        <fullName evidence="2">Putative membrane protein</fullName>
    </submittedName>
</protein>
<evidence type="ECO:0000313" key="3">
    <source>
        <dbReference type="Proteomes" id="UP000198651"/>
    </source>
</evidence>
<keyword evidence="1" id="KW-0812">Transmembrane</keyword>
<sequence length="181" mass="20873">MIAENNCIEAGCSTLIEMDTLQGKEVPLETELASSLLLPITSNQSKTEPLLNSRHMAVDCPALRGINETEEELPRSRRPSLVVNAPREEHFAEDQVRLNKNTLRRYYLRRHFRTIFWTILLISASIIAEHFICGSEKESGKCENIALRFIFSTVLPICFLFHTYLFFSEKSEIKLLQIQMR</sequence>
<evidence type="ECO:0000313" key="2">
    <source>
        <dbReference type="EMBL" id="CUT17392.1"/>
    </source>
</evidence>
<organism evidence="2 3">
    <name type="scientific">Candidatus Ichthyocystis hellenicum</name>
    <dbReference type="NCBI Taxonomy" id="1561003"/>
    <lineage>
        <taxon>Bacteria</taxon>
        <taxon>Pseudomonadati</taxon>
        <taxon>Pseudomonadota</taxon>
        <taxon>Betaproteobacteria</taxon>
        <taxon>Burkholderiales</taxon>
        <taxon>Candidatus Ichthyocystis</taxon>
    </lineage>
</organism>
<dbReference type="RefSeq" id="WP_092490452.1">
    <property type="nucleotide sequence ID" value="NZ_LN906597.1"/>
</dbReference>
<name>A0A0S4M2D4_9BURK</name>
<feature type="transmembrane region" description="Helical" evidence="1">
    <location>
        <begin position="114"/>
        <end position="133"/>
    </location>
</feature>
<accession>A0A0S4M2D4</accession>
<proteinExistence type="predicted"/>
<dbReference type="Proteomes" id="UP000198651">
    <property type="component" value="Chromosome I"/>
</dbReference>
<keyword evidence="1" id="KW-0472">Membrane</keyword>
<feature type="transmembrane region" description="Helical" evidence="1">
    <location>
        <begin position="145"/>
        <end position="167"/>
    </location>
</feature>
<keyword evidence="1" id="KW-1133">Transmembrane helix</keyword>